<feature type="transmembrane region" description="Helical" evidence="10">
    <location>
        <begin position="496"/>
        <end position="518"/>
    </location>
</feature>
<comment type="subcellular location">
    <subcellularLocation>
        <location evidence="1">Cell membrane</location>
        <topology evidence="1">Multi-pass membrane protein</topology>
    </subcellularLocation>
</comment>
<dbReference type="EMBL" id="JAUSWJ010000001">
    <property type="protein sequence ID" value="MDQ0516105.1"/>
    <property type="molecule type" value="Genomic_DNA"/>
</dbReference>
<feature type="transmembrane region" description="Helical" evidence="10">
    <location>
        <begin position="93"/>
        <end position="118"/>
    </location>
</feature>
<sequence>MADSPPAANSRNRTIAIASAIWGASIFLSRIIGLVREQIVGRTLGASREADLYFASFTLPDFLNYLLAAGALSIVFIPIFLEHLQKGDEDGGWRAFSVIANFIAVVGTLGIVLMMVFARPLAGIVAPGFTEAGEIDTLVRLMRIILPAQFFHIVGGLLSATLQAQDRHALPATAPLVYSVGIILGGLLGATFGLGADGFAWGVLVGSIVGPFGMPLYGCLRHGMRWHPTLSFRNPDLGRYLFLSLPIMLGFSIVLVDQWIIKNQASFLPAGDLSYLQYARTLMNVPIGVFGMALGVASYPTLSRTVASGRIDEAYGVLVHAVRLMLVATFAAEVAITLAGFEAVYLIWGAFASRFTPTDAAATATVLSFMSIGLCGWAAQTLIGRGFYALGSTWMPTIIGTIATIVLIPLYVVLRQQAGAVGLAIASSVAILAYVLVLGFMQRRRFEREARARGQVLPKEAGMLDGAARAGAAAAIAIAAGLAFRTVLVDWLPGLGIGVVLLRGAMLSLAGIAFYALLARLFGLKELAEVTARITARFKRRRKPA</sequence>
<name>A0ABU0M5J3_9HYPH</name>
<evidence type="ECO:0000256" key="4">
    <source>
        <dbReference type="ARBA" id="ARBA00022960"/>
    </source>
</evidence>
<feature type="transmembrane region" description="Helical" evidence="10">
    <location>
        <begin position="138"/>
        <end position="160"/>
    </location>
</feature>
<keyword evidence="7 10" id="KW-0472">Membrane</keyword>
<dbReference type="InterPro" id="IPR004268">
    <property type="entry name" value="MurJ"/>
</dbReference>
<dbReference type="RefSeq" id="WP_266280041.1">
    <property type="nucleotide sequence ID" value="NZ_JAPKNF010000001.1"/>
</dbReference>
<dbReference type="NCBIfam" id="TIGR01695">
    <property type="entry name" value="murJ_mviN"/>
    <property type="match status" value="1"/>
</dbReference>
<keyword evidence="5" id="KW-0573">Peptidoglycan synthesis</keyword>
<dbReference type="InterPro" id="IPR051050">
    <property type="entry name" value="Lipid_II_flippase_MurJ/MviN"/>
</dbReference>
<comment type="caution">
    <text evidence="11">The sequence shown here is derived from an EMBL/GenBank/DDBJ whole genome shotgun (WGS) entry which is preliminary data.</text>
</comment>
<dbReference type="PANTHER" id="PTHR47019:SF1">
    <property type="entry name" value="LIPID II FLIPPASE MURJ"/>
    <property type="match status" value="1"/>
</dbReference>
<gene>
    <name evidence="11" type="ORF">QO015_001718</name>
</gene>
<evidence type="ECO:0000256" key="2">
    <source>
        <dbReference type="ARBA" id="ARBA00022475"/>
    </source>
</evidence>
<evidence type="ECO:0000256" key="8">
    <source>
        <dbReference type="ARBA" id="ARBA00060041"/>
    </source>
</evidence>
<evidence type="ECO:0000313" key="11">
    <source>
        <dbReference type="EMBL" id="MDQ0516105.1"/>
    </source>
</evidence>
<feature type="transmembrane region" description="Helical" evidence="10">
    <location>
        <begin position="323"/>
        <end position="348"/>
    </location>
</feature>
<dbReference type="CDD" id="cd13123">
    <property type="entry name" value="MATE_MurJ_like"/>
    <property type="match status" value="1"/>
</dbReference>
<feature type="transmembrane region" description="Helical" evidence="10">
    <location>
        <begin position="462"/>
        <end position="484"/>
    </location>
</feature>
<keyword evidence="6 10" id="KW-1133">Transmembrane helix</keyword>
<feature type="transmembrane region" description="Helical" evidence="10">
    <location>
        <begin position="172"/>
        <end position="193"/>
    </location>
</feature>
<dbReference type="PANTHER" id="PTHR47019">
    <property type="entry name" value="LIPID II FLIPPASE MURJ"/>
    <property type="match status" value="1"/>
</dbReference>
<protein>
    <submittedName>
        <fullName evidence="11">Peptidoglycan lipid II flippase</fullName>
    </submittedName>
</protein>
<keyword evidence="3 10" id="KW-0812">Transmembrane</keyword>
<feature type="transmembrane region" description="Helical" evidence="10">
    <location>
        <begin position="199"/>
        <end position="220"/>
    </location>
</feature>
<feature type="transmembrane region" description="Helical" evidence="10">
    <location>
        <begin position="240"/>
        <end position="261"/>
    </location>
</feature>
<feature type="transmembrane region" description="Helical" evidence="10">
    <location>
        <begin position="281"/>
        <end position="302"/>
    </location>
</feature>
<evidence type="ECO:0000256" key="7">
    <source>
        <dbReference type="ARBA" id="ARBA00023136"/>
    </source>
</evidence>
<keyword evidence="2" id="KW-1003">Cell membrane</keyword>
<dbReference type="Pfam" id="PF03023">
    <property type="entry name" value="MurJ"/>
    <property type="match status" value="1"/>
</dbReference>
<evidence type="ECO:0000256" key="6">
    <source>
        <dbReference type="ARBA" id="ARBA00022989"/>
    </source>
</evidence>
<evidence type="ECO:0000313" key="12">
    <source>
        <dbReference type="Proteomes" id="UP001223743"/>
    </source>
</evidence>
<feature type="transmembrane region" description="Helical" evidence="10">
    <location>
        <begin position="62"/>
        <end position="81"/>
    </location>
</feature>
<dbReference type="PRINTS" id="PR01806">
    <property type="entry name" value="VIRFACTRMVIN"/>
</dbReference>
<reference evidence="11 12" key="1">
    <citation type="submission" date="2023-07" db="EMBL/GenBank/DDBJ databases">
        <title>Genomic Encyclopedia of Type Strains, Phase IV (KMG-IV): sequencing the most valuable type-strain genomes for metagenomic binning, comparative biology and taxonomic classification.</title>
        <authorList>
            <person name="Goeker M."/>
        </authorList>
    </citation>
    <scope>NUCLEOTIDE SEQUENCE [LARGE SCALE GENOMIC DNA]</scope>
    <source>
        <strain evidence="11 12">B1-1</strain>
    </source>
</reference>
<evidence type="ECO:0000256" key="9">
    <source>
        <dbReference type="ARBA" id="ARBA00061532"/>
    </source>
</evidence>
<proteinExistence type="inferred from homology"/>
<feature type="transmembrane region" description="Helical" evidence="10">
    <location>
        <begin position="418"/>
        <end position="441"/>
    </location>
</feature>
<comment type="function">
    <text evidence="8">Involved in peptidoglycan biosynthesis. Transports lipid-linked peptidoglycan precursors from the inner to the outer leaflet of the cytoplasmic membrane.</text>
</comment>
<keyword evidence="12" id="KW-1185">Reference proteome</keyword>
<evidence type="ECO:0000256" key="3">
    <source>
        <dbReference type="ARBA" id="ARBA00022692"/>
    </source>
</evidence>
<organism evidence="11 12">
    <name type="scientific">Kaistia geumhonensis</name>
    <dbReference type="NCBI Taxonomy" id="410839"/>
    <lineage>
        <taxon>Bacteria</taxon>
        <taxon>Pseudomonadati</taxon>
        <taxon>Pseudomonadota</taxon>
        <taxon>Alphaproteobacteria</taxon>
        <taxon>Hyphomicrobiales</taxon>
        <taxon>Kaistiaceae</taxon>
        <taxon>Kaistia</taxon>
    </lineage>
</organism>
<evidence type="ECO:0000256" key="5">
    <source>
        <dbReference type="ARBA" id="ARBA00022984"/>
    </source>
</evidence>
<comment type="similarity">
    <text evidence="9">Belongs to the MurJ/MviN family.</text>
</comment>
<accession>A0ABU0M5J3</accession>
<keyword evidence="4" id="KW-0133">Cell shape</keyword>
<feature type="transmembrane region" description="Helical" evidence="10">
    <location>
        <begin position="386"/>
        <end position="412"/>
    </location>
</feature>
<evidence type="ECO:0000256" key="1">
    <source>
        <dbReference type="ARBA" id="ARBA00004651"/>
    </source>
</evidence>
<feature type="transmembrane region" description="Helical" evidence="10">
    <location>
        <begin position="15"/>
        <end position="35"/>
    </location>
</feature>
<feature type="transmembrane region" description="Helical" evidence="10">
    <location>
        <begin position="360"/>
        <end position="379"/>
    </location>
</feature>
<evidence type="ECO:0000256" key="10">
    <source>
        <dbReference type="SAM" id="Phobius"/>
    </source>
</evidence>
<dbReference type="Proteomes" id="UP001223743">
    <property type="component" value="Unassembled WGS sequence"/>
</dbReference>